<organism evidence="1 2">
    <name type="scientific">Agrobacterium phage OLIVR5</name>
    <dbReference type="NCBI Taxonomy" id="2723773"/>
    <lineage>
        <taxon>Viruses</taxon>
        <taxon>Duplodnaviria</taxon>
        <taxon>Heunggongvirae</taxon>
        <taxon>Uroviricota</taxon>
        <taxon>Caudoviricetes</taxon>
        <taxon>Pootjesviridae</taxon>
        <taxon>Heverleevirus</taxon>
        <taxon>Heverleevirus OLIVR5</taxon>
    </lineage>
</organism>
<proteinExistence type="predicted"/>
<dbReference type="EMBL" id="MT234342">
    <property type="protein sequence ID" value="QIW87803.1"/>
    <property type="molecule type" value="Genomic_DNA"/>
</dbReference>
<sequence>MDFVRNTPKENLAVVFRVDLVFFDVEVDVGRSLLLALAIEVLVACLPESIEVRLNRIKLALGRIVRIGEISEGESVVFLGARVILELETFGRDDRGALAVGSWHETTTNICYAGLIDTNLEITIATFTFVRSDFITDFFDILGAFTETCKRHWDFLGFFWGSLFWVSLVFYRLRSIVAGLNDIDNFIRLFFDLFLFWINEEAVGDLIYFIPCFYGIVNILFENIQRPGLLVEEFSRNEIAINLGGLRIVLKLQVRNSIFALLDVFTIGCTNDIHASSEVDLFLMLRDVFSHLPFESAEFENGLLLEEDCSVGVQEALLFERREERIEVFLDVSNLLVKRNSANILFNVTEEVVADGDVVMHYEFLVSCLGFLYRPEGLVCKPLFCIFDHILHASQKERINLRIDEVNEVSLFLSVELSERLVVEKDRRKIREEICELDVLGSDRAM</sequence>
<reference evidence="1 2" key="1">
    <citation type="submission" date="2020-03" db="EMBL/GenBank/DDBJ databases">
        <authorList>
            <person name="Holtappels D."/>
            <person name="Bomans J.P.J."/>
            <person name="Lavigne R."/>
            <person name="Wagemans J."/>
        </authorList>
    </citation>
    <scope>NUCLEOTIDE SEQUENCE [LARGE SCALE GENOMIC DNA]</scope>
    <source>
        <strain evidence="1 2">OLIVR5</strain>
    </source>
</reference>
<name>A0A858MTF2_9CAUD</name>
<gene>
    <name evidence="1" type="ORF">Ab1vBOLIVR5_gp155c</name>
</gene>
<accession>A0A858MTF2</accession>
<evidence type="ECO:0000313" key="1">
    <source>
        <dbReference type="EMBL" id="QIW87803.1"/>
    </source>
</evidence>
<dbReference type="Proteomes" id="UP000671873">
    <property type="component" value="Segment"/>
</dbReference>
<keyword evidence="2" id="KW-1185">Reference proteome</keyword>
<protein>
    <submittedName>
        <fullName evidence="1">SsDNA binding protein</fullName>
    </submittedName>
</protein>
<evidence type="ECO:0000313" key="2">
    <source>
        <dbReference type="Proteomes" id="UP000671873"/>
    </source>
</evidence>